<reference evidence="1 2" key="1">
    <citation type="submission" date="2022-06" db="EMBL/GenBank/DDBJ databases">
        <title>Isolation of gut microbiota from human fecal samples.</title>
        <authorList>
            <person name="Pamer E.G."/>
            <person name="Barat B."/>
            <person name="Waligurski E."/>
            <person name="Medina S."/>
            <person name="Paddock L."/>
            <person name="Mostad J."/>
        </authorList>
    </citation>
    <scope>NUCLEOTIDE SEQUENCE [LARGE SCALE GENOMIC DNA]</scope>
    <source>
        <strain evidence="1 2">DFI.1.1</strain>
    </source>
</reference>
<dbReference type="RefSeq" id="WP_062412556.1">
    <property type="nucleotide sequence ID" value="NZ_JAJCIO010000016.1"/>
</dbReference>
<protein>
    <recommendedName>
        <fullName evidence="3">Tetratricopeptide repeat protein</fullName>
    </recommendedName>
</protein>
<dbReference type="Proteomes" id="UP001206692">
    <property type="component" value="Unassembled WGS sequence"/>
</dbReference>
<proteinExistence type="predicted"/>
<dbReference type="EMBL" id="JANGEW010000013">
    <property type="protein sequence ID" value="MCQ5342897.1"/>
    <property type="molecule type" value="Genomic_DNA"/>
</dbReference>
<gene>
    <name evidence="1" type="ORF">NE675_07680</name>
</gene>
<evidence type="ECO:0000313" key="1">
    <source>
        <dbReference type="EMBL" id="MCQ5342897.1"/>
    </source>
</evidence>
<evidence type="ECO:0008006" key="3">
    <source>
        <dbReference type="Google" id="ProtNLM"/>
    </source>
</evidence>
<sequence>MAILDNEAGLFSQASEKLYEGAFDEALRLYATSMHDEDVYGSMKGYCAMGITFYLKGDIPMAIKCYTVCSRFAVLQFPELLQDYQAMLKGDAEAKERLLTRCFYLAGDWGWSASRARMAEKNESPDDDHERLYRDLVMGRRGEDSLSQDEKLQYGQRMLECRKIGYDFMFDDFQKMIDDRESTTAEMKAWIAEIFEVVKKLVIAAHTSDSDDEAKAPAP</sequence>
<accession>A0ABT1SSP3</accession>
<organism evidence="1 2">
    <name type="scientific">Megasphaera massiliensis</name>
    <dbReference type="NCBI Taxonomy" id="1232428"/>
    <lineage>
        <taxon>Bacteria</taxon>
        <taxon>Bacillati</taxon>
        <taxon>Bacillota</taxon>
        <taxon>Negativicutes</taxon>
        <taxon>Veillonellales</taxon>
        <taxon>Veillonellaceae</taxon>
        <taxon>Megasphaera</taxon>
    </lineage>
</organism>
<name>A0ABT1SSP3_9FIRM</name>
<comment type="caution">
    <text evidence="1">The sequence shown here is derived from an EMBL/GenBank/DDBJ whole genome shotgun (WGS) entry which is preliminary data.</text>
</comment>
<keyword evidence="2" id="KW-1185">Reference proteome</keyword>
<evidence type="ECO:0000313" key="2">
    <source>
        <dbReference type="Proteomes" id="UP001206692"/>
    </source>
</evidence>